<evidence type="ECO:0000259" key="3">
    <source>
        <dbReference type="PROSITE" id="PS50157"/>
    </source>
</evidence>
<reference evidence="4 5" key="1">
    <citation type="submission" date="2020-04" db="EMBL/GenBank/DDBJ databases">
        <authorList>
            <person name="Alioto T."/>
            <person name="Alioto T."/>
            <person name="Gomez Garrido J."/>
        </authorList>
    </citation>
    <scope>NUCLEOTIDE SEQUENCE [LARGE SCALE GENOMIC DNA]</scope>
</reference>
<evidence type="ECO:0000313" key="5">
    <source>
        <dbReference type="Proteomes" id="UP000494165"/>
    </source>
</evidence>
<dbReference type="EMBL" id="CADEPI010000052">
    <property type="protein sequence ID" value="CAB3370383.1"/>
    <property type="molecule type" value="Genomic_DNA"/>
</dbReference>
<name>A0A8S1CLP6_9INSE</name>
<dbReference type="Gene3D" id="3.30.160.60">
    <property type="entry name" value="Classic Zinc Finger"/>
    <property type="match status" value="1"/>
</dbReference>
<organism evidence="4 5">
    <name type="scientific">Cloeon dipterum</name>
    <dbReference type="NCBI Taxonomy" id="197152"/>
    <lineage>
        <taxon>Eukaryota</taxon>
        <taxon>Metazoa</taxon>
        <taxon>Ecdysozoa</taxon>
        <taxon>Arthropoda</taxon>
        <taxon>Hexapoda</taxon>
        <taxon>Insecta</taxon>
        <taxon>Pterygota</taxon>
        <taxon>Palaeoptera</taxon>
        <taxon>Ephemeroptera</taxon>
        <taxon>Pisciforma</taxon>
        <taxon>Baetidae</taxon>
        <taxon>Cloeon</taxon>
    </lineage>
</organism>
<dbReference type="PROSITE" id="PS00028">
    <property type="entry name" value="ZINC_FINGER_C2H2_1"/>
    <property type="match status" value="1"/>
</dbReference>
<feature type="domain" description="C2H2-type" evidence="3">
    <location>
        <begin position="179"/>
        <end position="209"/>
    </location>
</feature>
<comment type="caution">
    <text evidence="4">The sequence shown here is derived from an EMBL/GenBank/DDBJ whole genome shotgun (WGS) entry which is preliminary data.</text>
</comment>
<dbReference type="PROSITE" id="PS50157">
    <property type="entry name" value="ZINC_FINGER_C2H2_2"/>
    <property type="match status" value="1"/>
</dbReference>
<sequence length="310" mass="35516">MVKHRQYPGRKKELNPNQTKQNLVSENVSSTPNQPHGQRGTQQNSQKHNEGFIDGLEWSKNLGSSLLAAPQDQGLPVKVTTGQLENLKVHLCEGKGPSNFKIFFEHNATPASEQEPLVQETSLDFNQRPVEAGSTQSSQQNIESRDIWKANKVKCPHCDCQYHKNSIRSHIKTSHGNLSTCLAYNCGHTFETFDDLEQHVRCSHPNFPEGFRAVDDILTWYKLCCPFCSELSARSVMEDHLKREHGMEEEVKCELHYPVPIYFKSAEEKEKHDSDTFSTRLDLLTRTETNWKWTNQALWINVHSKEISLT</sequence>
<keyword evidence="5" id="KW-1185">Reference proteome</keyword>
<keyword evidence="1" id="KW-0863">Zinc-finger</keyword>
<feature type="region of interest" description="Disordered" evidence="2">
    <location>
        <begin position="1"/>
        <end position="47"/>
    </location>
</feature>
<dbReference type="InterPro" id="IPR013087">
    <property type="entry name" value="Znf_C2H2_type"/>
</dbReference>
<dbReference type="Proteomes" id="UP000494165">
    <property type="component" value="Unassembled WGS sequence"/>
</dbReference>
<dbReference type="AlphaFoldDB" id="A0A8S1CLP6"/>
<keyword evidence="1" id="KW-0479">Metal-binding</keyword>
<keyword evidence="1" id="KW-0862">Zinc</keyword>
<dbReference type="SMART" id="SM00355">
    <property type="entry name" value="ZnF_C2H2"/>
    <property type="match status" value="3"/>
</dbReference>
<evidence type="ECO:0000256" key="1">
    <source>
        <dbReference type="PROSITE-ProRule" id="PRU00042"/>
    </source>
</evidence>
<feature type="compositionally biased region" description="Polar residues" evidence="2">
    <location>
        <begin position="15"/>
        <end position="46"/>
    </location>
</feature>
<evidence type="ECO:0000256" key="2">
    <source>
        <dbReference type="SAM" id="MobiDB-lite"/>
    </source>
</evidence>
<accession>A0A8S1CLP6</accession>
<evidence type="ECO:0000313" key="4">
    <source>
        <dbReference type="EMBL" id="CAB3370383.1"/>
    </source>
</evidence>
<dbReference type="GO" id="GO:0008270">
    <property type="term" value="F:zinc ion binding"/>
    <property type="evidence" value="ECO:0007669"/>
    <property type="project" value="UniProtKB-KW"/>
</dbReference>
<proteinExistence type="predicted"/>
<gene>
    <name evidence="4" type="ORF">CLODIP_2_CD10704</name>
</gene>
<protein>
    <recommendedName>
        <fullName evidence="3">C2H2-type domain-containing protein</fullName>
    </recommendedName>
</protein>